<dbReference type="PANTHER" id="PTHR43792:SF1">
    <property type="entry name" value="N-ACETYLTRANSFERASE DOMAIN-CONTAINING PROTEIN"/>
    <property type="match status" value="1"/>
</dbReference>
<dbReference type="EMBL" id="SILG01000001">
    <property type="protein sequence ID" value="TBE71687.1"/>
    <property type="molecule type" value="Genomic_DNA"/>
</dbReference>
<dbReference type="Pfam" id="PF13302">
    <property type="entry name" value="Acetyltransf_3"/>
    <property type="match status" value="1"/>
</dbReference>
<dbReference type="Gene3D" id="3.40.630.30">
    <property type="match status" value="1"/>
</dbReference>
<protein>
    <submittedName>
        <fullName evidence="2">N-acetyltransferase</fullName>
    </submittedName>
</protein>
<evidence type="ECO:0000313" key="3">
    <source>
        <dbReference type="Proteomes" id="UP000291302"/>
    </source>
</evidence>
<feature type="domain" description="N-acetyltransferase" evidence="1">
    <location>
        <begin position="32"/>
        <end position="178"/>
    </location>
</feature>
<accession>A0ABY1XWA7</accession>
<dbReference type="Proteomes" id="UP000291302">
    <property type="component" value="Unassembled WGS sequence"/>
</dbReference>
<comment type="caution">
    <text evidence="2">The sequence shown here is derived from an EMBL/GenBank/DDBJ whole genome shotgun (WGS) entry which is preliminary data.</text>
</comment>
<organism evidence="2 3">
    <name type="scientific">Rhizobium beringeri</name>
    <dbReference type="NCBI Taxonomy" id="3019934"/>
    <lineage>
        <taxon>Bacteria</taxon>
        <taxon>Pseudomonadati</taxon>
        <taxon>Pseudomonadota</taxon>
        <taxon>Alphaproteobacteria</taxon>
        <taxon>Hyphomicrobiales</taxon>
        <taxon>Rhizobiaceae</taxon>
        <taxon>Rhizobium/Agrobacterium group</taxon>
        <taxon>Rhizobium</taxon>
    </lineage>
</organism>
<dbReference type="InterPro" id="IPR000182">
    <property type="entry name" value="GNAT_dom"/>
</dbReference>
<reference evidence="2 3" key="1">
    <citation type="submission" date="2019-02" db="EMBL/GenBank/DDBJ databases">
        <title>The genomic architecture of introgression among sibling species of bacteria.</title>
        <authorList>
            <person name="Cavassim M.I.A."/>
            <person name="Moeskjaer S."/>
            <person name="Moslemi C."/>
            <person name="Fields B."/>
            <person name="Bachmann A."/>
            <person name="Vilhjalmsson B."/>
            <person name="Schierup M.H."/>
            <person name="Young J.P.W."/>
            <person name="Andersen S.U."/>
        </authorList>
    </citation>
    <scope>NUCLEOTIDE SEQUENCE [LARGE SCALE GENOMIC DNA]</scope>
    <source>
        <strain evidence="2 3">SM51</strain>
    </source>
</reference>
<proteinExistence type="predicted"/>
<dbReference type="RefSeq" id="WP_130766413.1">
    <property type="nucleotide sequence ID" value="NZ_CP140873.1"/>
</dbReference>
<sequence length="179" mass="19875">MLENEFKSALPSAVRRTARLRLRIPAEGDIDFLTRLFSRPELVAHRPVPRPDSPEESAARLARDIGHWKDHGFGRWAVEENGALIGFGGVTVSKEFDGLNLSYHLQPESWGYGYATELVGEALAVAFDHLHAERVIGLVRTANAASRRILEKCGFNFEREVMLHGAPTNMYAFGKTSGS</sequence>
<dbReference type="SUPFAM" id="SSF55729">
    <property type="entry name" value="Acyl-CoA N-acyltransferases (Nat)"/>
    <property type="match status" value="1"/>
</dbReference>
<dbReference type="PROSITE" id="PS51186">
    <property type="entry name" value="GNAT"/>
    <property type="match status" value="1"/>
</dbReference>
<dbReference type="InterPro" id="IPR051531">
    <property type="entry name" value="N-acetyltransferase"/>
</dbReference>
<name>A0ABY1XWA7_9HYPH</name>
<dbReference type="InterPro" id="IPR016181">
    <property type="entry name" value="Acyl_CoA_acyltransferase"/>
</dbReference>
<dbReference type="PANTHER" id="PTHR43792">
    <property type="entry name" value="GNAT FAMILY, PUTATIVE (AFU_ORTHOLOGUE AFUA_3G00765)-RELATED-RELATED"/>
    <property type="match status" value="1"/>
</dbReference>
<evidence type="ECO:0000313" key="2">
    <source>
        <dbReference type="EMBL" id="TBE71687.1"/>
    </source>
</evidence>
<keyword evidence="3" id="KW-1185">Reference proteome</keyword>
<gene>
    <name evidence="2" type="ORF">ELH03_13500</name>
</gene>
<evidence type="ECO:0000259" key="1">
    <source>
        <dbReference type="PROSITE" id="PS51186"/>
    </source>
</evidence>